<dbReference type="CDD" id="cd16922">
    <property type="entry name" value="HATPase_EvgS-ArcB-TorS-like"/>
    <property type="match status" value="1"/>
</dbReference>
<dbReference type="GO" id="GO:0000155">
    <property type="term" value="F:phosphorelay sensor kinase activity"/>
    <property type="evidence" value="ECO:0007669"/>
    <property type="project" value="InterPro"/>
</dbReference>
<evidence type="ECO:0000313" key="21">
    <source>
        <dbReference type="EMBL" id="EIK60851.1"/>
    </source>
</evidence>
<evidence type="ECO:0000256" key="12">
    <source>
        <dbReference type="ARBA" id="ARBA00022989"/>
    </source>
</evidence>
<evidence type="ECO:0000259" key="18">
    <source>
        <dbReference type="PROSITE" id="PS50109"/>
    </source>
</evidence>
<dbReference type="Gene3D" id="3.40.190.10">
    <property type="entry name" value="Periplasmic binding protein-like II"/>
    <property type="match status" value="4"/>
</dbReference>
<feature type="signal peptide" evidence="17">
    <location>
        <begin position="1"/>
        <end position="25"/>
    </location>
</feature>
<protein>
    <recommendedName>
        <fullName evidence="3">histidine kinase</fullName>
        <ecNumber evidence="3">2.7.13.3</ecNumber>
    </recommendedName>
</protein>
<evidence type="ECO:0000256" key="10">
    <source>
        <dbReference type="ARBA" id="ARBA00022777"/>
    </source>
</evidence>
<dbReference type="SMART" id="SM00448">
    <property type="entry name" value="REC"/>
    <property type="match status" value="1"/>
</dbReference>
<dbReference type="SUPFAM" id="SSF47384">
    <property type="entry name" value="Homodimeric domain of signal transducing histidine kinase"/>
    <property type="match status" value="1"/>
</dbReference>
<dbReference type="Gene3D" id="1.20.120.160">
    <property type="entry name" value="HPT domain"/>
    <property type="match status" value="1"/>
</dbReference>
<proteinExistence type="predicted"/>
<organism evidence="21 22">
    <name type="scientific">Pseudomonas lactis</name>
    <dbReference type="NCBI Taxonomy" id="1615674"/>
    <lineage>
        <taxon>Bacteria</taxon>
        <taxon>Pseudomonadati</taxon>
        <taxon>Pseudomonadota</taxon>
        <taxon>Gammaproteobacteria</taxon>
        <taxon>Pseudomonadales</taxon>
        <taxon>Pseudomonadaceae</taxon>
        <taxon>Pseudomonas</taxon>
    </lineage>
</organism>
<dbReference type="Gene3D" id="3.30.450.20">
    <property type="entry name" value="PAS domain"/>
    <property type="match status" value="1"/>
</dbReference>
<dbReference type="CDD" id="cd00082">
    <property type="entry name" value="HisKA"/>
    <property type="match status" value="1"/>
</dbReference>
<dbReference type="Pfam" id="PF01627">
    <property type="entry name" value="Hpt"/>
    <property type="match status" value="1"/>
</dbReference>
<feature type="modified residue" description="Phosphohistidine" evidence="15">
    <location>
        <position position="1134"/>
    </location>
</feature>
<dbReference type="AlphaFoldDB" id="I4K811"/>
<evidence type="ECO:0000256" key="3">
    <source>
        <dbReference type="ARBA" id="ARBA00012438"/>
    </source>
</evidence>
<name>I4K811_9PSED</name>
<dbReference type="Pfam" id="PF00072">
    <property type="entry name" value="Response_reg"/>
    <property type="match status" value="1"/>
</dbReference>
<evidence type="ECO:0000256" key="8">
    <source>
        <dbReference type="ARBA" id="ARBA00022692"/>
    </source>
</evidence>
<comment type="catalytic activity">
    <reaction evidence="1">
        <text>ATP + protein L-histidine = ADP + protein N-phospho-L-histidine.</text>
        <dbReference type="EC" id="2.7.13.3"/>
    </reaction>
</comment>
<gene>
    <name evidence="21" type="ORF">PflSS101_1470</name>
</gene>
<keyword evidence="11" id="KW-0067">ATP-binding</keyword>
<dbReference type="CDD" id="cd17546">
    <property type="entry name" value="REC_hyHK_CKI1_RcsC-like"/>
    <property type="match status" value="1"/>
</dbReference>
<evidence type="ECO:0000256" key="1">
    <source>
        <dbReference type="ARBA" id="ARBA00000085"/>
    </source>
</evidence>
<dbReference type="EMBL" id="AHPN01000001">
    <property type="protein sequence ID" value="EIK60851.1"/>
    <property type="molecule type" value="Genomic_DNA"/>
</dbReference>
<dbReference type="SMART" id="SM00387">
    <property type="entry name" value="HATPase_c"/>
    <property type="match status" value="1"/>
</dbReference>
<dbReference type="PANTHER" id="PTHR43047">
    <property type="entry name" value="TWO-COMPONENT HISTIDINE PROTEIN KINASE"/>
    <property type="match status" value="1"/>
</dbReference>
<evidence type="ECO:0000256" key="16">
    <source>
        <dbReference type="PROSITE-ProRule" id="PRU00169"/>
    </source>
</evidence>
<dbReference type="PROSITE" id="PS50109">
    <property type="entry name" value="HIS_KIN"/>
    <property type="match status" value="1"/>
</dbReference>
<dbReference type="SUPFAM" id="SSF53850">
    <property type="entry name" value="Periplasmic binding protein-like II"/>
    <property type="match status" value="2"/>
</dbReference>
<dbReference type="PROSITE" id="PS50894">
    <property type="entry name" value="HPT"/>
    <property type="match status" value="1"/>
</dbReference>
<dbReference type="InterPro" id="IPR036641">
    <property type="entry name" value="HPT_dom_sf"/>
</dbReference>
<evidence type="ECO:0000256" key="9">
    <source>
        <dbReference type="ARBA" id="ARBA00022729"/>
    </source>
</evidence>
<feature type="modified residue" description="4-aspartylphosphate" evidence="16">
    <location>
        <position position="1009"/>
    </location>
</feature>
<keyword evidence="6 16" id="KW-0597">Phosphoprotein</keyword>
<feature type="domain" description="Response regulatory" evidence="19">
    <location>
        <begin position="960"/>
        <end position="1079"/>
    </location>
</feature>
<dbReference type="InterPro" id="IPR004358">
    <property type="entry name" value="Sig_transdc_His_kin-like_C"/>
</dbReference>
<dbReference type="PROSITE" id="PS50110">
    <property type="entry name" value="RESPONSE_REGULATORY"/>
    <property type="match status" value="1"/>
</dbReference>
<feature type="chain" id="PRO_5003691556" description="histidine kinase" evidence="17">
    <location>
        <begin position="26"/>
        <end position="1187"/>
    </location>
</feature>
<dbReference type="GO" id="GO:0005886">
    <property type="term" value="C:plasma membrane"/>
    <property type="evidence" value="ECO:0007669"/>
    <property type="project" value="UniProtKB-SubCell"/>
</dbReference>
<keyword evidence="7" id="KW-0808">Transferase</keyword>
<evidence type="ECO:0000313" key="22">
    <source>
        <dbReference type="Proteomes" id="UP000003213"/>
    </source>
</evidence>
<dbReference type="SUPFAM" id="SSF47226">
    <property type="entry name" value="Histidine-containing phosphotransfer domain, HPT domain"/>
    <property type="match status" value="1"/>
</dbReference>
<dbReference type="SMART" id="SM00388">
    <property type="entry name" value="HisKA"/>
    <property type="match status" value="1"/>
</dbReference>
<dbReference type="GO" id="GO:0009927">
    <property type="term" value="F:histidine phosphotransfer kinase activity"/>
    <property type="evidence" value="ECO:0007669"/>
    <property type="project" value="TreeGrafter"/>
</dbReference>
<evidence type="ECO:0000259" key="20">
    <source>
        <dbReference type="PROSITE" id="PS50894"/>
    </source>
</evidence>
<evidence type="ECO:0000256" key="14">
    <source>
        <dbReference type="ARBA" id="ARBA00023136"/>
    </source>
</evidence>
<dbReference type="InterPro" id="IPR001789">
    <property type="entry name" value="Sig_transdc_resp-reg_receiver"/>
</dbReference>
<feature type="domain" description="HPt" evidence="20">
    <location>
        <begin position="1095"/>
        <end position="1187"/>
    </location>
</feature>
<dbReference type="InterPro" id="IPR005467">
    <property type="entry name" value="His_kinase_dom"/>
</dbReference>
<dbReference type="InterPro" id="IPR003661">
    <property type="entry name" value="HisK_dim/P_dom"/>
</dbReference>
<dbReference type="SMART" id="SM00062">
    <property type="entry name" value="PBPb"/>
    <property type="match status" value="2"/>
</dbReference>
<dbReference type="Proteomes" id="UP000003213">
    <property type="component" value="Chromosome"/>
</dbReference>
<dbReference type="InterPro" id="IPR008207">
    <property type="entry name" value="Sig_transdc_His_kin_Hpt_dom"/>
</dbReference>
<evidence type="ECO:0000256" key="5">
    <source>
        <dbReference type="ARBA" id="ARBA00022519"/>
    </source>
</evidence>
<dbReference type="Gene3D" id="1.10.287.130">
    <property type="match status" value="1"/>
</dbReference>
<dbReference type="InterPro" id="IPR036890">
    <property type="entry name" value="HATPase_C_sf"/>
</dbReference>
<keyword evidence="4" id="KW-1003">Cell membrane</keyword>
<keyword evidence="9 17" id="KW-0732">Signal</keyword>
<keyword evidence="11" id="KW-0547">Nucleotide-binding</keyword>
<evidence type="ECO:0000256" key="2">
    <source>
        <dbReference type="ARBA" id="ARBA00004429"/>
    </source>
</evidence>
<reference evidence="21 22" key="1">
    <citation type="journal article" date="2012" name="PLoS Genet.">
        <title>Comparative Genomics of Plant-Associated Pseudomonas spp.: Insights into Diversity and Inheritance of Traits Involved in Multitrophic Interactions.</title>
        <authorList>
            <person name="Loper J.E."/>
            <person name="Hassan K.A."/>
            <person name="Mavrodi D.V."/>
            <person name="Davis E.W.II."/>
            <person name="Lim C.K."/>
            <person name="Shaffer B.T."/>
            <person name="Elbourne L.D."/>
            <person name="Stockwell V.O."/>
            <person name="Hartney S.L."/>
            <person name="Breakwell K."/>
            <person name="Henkels M.D."/>
            <person name="Tetu S.G."/>
            <person name="Rangel L.I."/>
            <person name="Kidarsa T.A."/>
            <person name="Wilson N.L."/>
            <person name="van de Mortel J.E."/>
            <person name="Song C."/>
            <person name="Blumhagen R."/>
            <person name="Radune D."/>
            <person name="Hostetler J.B."/>
            <person name="Brinkac L.M."/>
            <person name="Durkin A.S."/>
            <person name="Kluepfel D.A."/>
            <person name="Wechter W.P."/>
            <person name="Anderson A.J."/>
            <person name="Kim Y.C."/>
            <person name="Pierson L.S.III."/>
            <person name="Pierson E.A."/>
            <person name="Lindow S.E."/>
            <person name="Kobayashi D.Y."/>
            <person name="Raaijmakers J.M."/>
            <person name="Weller D.M."/>
            <person name="Thomashow L.S."/>
            <person name="Allen A.E."/>
            <person name="Paulsen I.T."/>
        </authorList>
    </citation>
    <scope>NUCLEOTIDE SEQUENCE [LARGE SCALE GENOMIC DNA]</scope>
    <source>
        <strain evidence="21 22">SS101</strain>
    </source>
</reference>
<sequence length="1187" mass="130996">MTLIVRSWWLLLALLTLALSPCARAMENIDRISALTRSFELSTTLPEDAKGWLQAKKTLRVGVTTPDYPPFSIIDPNGELQGITAEYLKSLQQALQVEMQIRRFSSRQQAFESLARGDIDLIETSTQAEVQKYGAALTHAYAFTRIALYSKTGSLLNIDLSDPGAKISLSDGGLISDEVLKHFRSATIAPFSSPLDAIASVLHSDSMAYLGDTVGTSYLINQSFNNQLVTNTAVENRDENIGFAVRQDDSQLQAILNQLLDSRSRCQKVAVINWWVSTLKCNENAFQQKLEPSEKALLGRNRTFKIAISEDLAPYAFFDGPGQFSGSISDILELIRLESGLKFEVVRTPNVQAAIVALNERRVDLSLFADNPARKPHYLFTQPIFSTPYNVIVRTDQPDGFSPKPTDTLTLALPKWDALEAYIASHYPALKLQSTESIADSLNRVRDGEADFTIVSTNQARYYLAYKYENGLKASNLFKGVNANVAIAANLDNPHLVSVIKKVLLEISPSEIAVITGRWRSNTATDSLYWEGLSLRVYQMLSALLAMLLITAVWIVFLRKRIFKRTIERKQLQLQLGLMQNMVNSIPHPVYVRDRAGDLVLFNTSYARTFEPAADSSAQPRQLDALVAPSILANWRRAYVEVEQSGIAQAGDQTLQQAGHKLEIYHWIEPLRDQDQRTIGVVCGWLDISERLRILDELRLAKESADQANHSKSIFLATMSHEIRTPMNAVIGMLELVLTRELVTGANHEAIQVAHEAAESLLGLLGSILDISSIESGQTRLHLERTTLRQLAEPITAIFAGTAKHKALTIDTQFDGHADLELLVDKLKIKQVLSNLLSNAIKFTEHGTIWLDISGRTTAPGTLELEFTVRDTGSGISEAEMSALFIPFSRVTVTNNSGAGLGLSICQSLSRIMGGDLQVSSTLGQGTSVTLCIPATRASPTLDAPPATPIAARTSPCALTVLVVEDHQPSLKLFKEQIEFLGHRPLLANNGLQALFLWEDAEFDLIITDCNMPELDGYELTREIRQLESQLRRRPCAIVGVTASAQKSDHILGIEAGMDQCLVKPVGLTELARLLPKVAGLTPGDGVGGLLANLPSNRRKDLVLDLLLSNAQDYHQLGKALLQSDWPSMKRIAHHLKSSAQIIASLELLDACEAIERALEKPIKIDELKLITQHLGRVLDEIKRELT</sequence>
<evidence type="ECO:0000256" key="4">
    <source>
        <dbReference type="ARBA" id="ARBA00022475"/>
    </source>
</evidence>
<keyword evidence="13" id="KW-0902">Two-component regulatory system</keyword>
<dbReference type="HOGENOM" id="CLU_000445_37_3_6"/>
<evidence type="ECO:0000256" key="6">
    <source>
        <dbReference type="ARBA" id="ARBA00022553"/>
    </source>
</evidence>
<dbReference type="Pfam" id="PF00497">
    <property type="entry name" value="SBP_bac_3"/>
    <property type="match status" value="2"/>
</dbReference>
<keyword evidence="14" id="KW-0472">Membrane</keyword>
<dbReference type="PANTHER" id="PTHR43047:SF72">
    <property type="entry name" value="OSMOSENSING HISTIDINE PROTEIN KINASE SLN1"/>
    <property type="match status" value="1"/>
</dbReference>
<dbReference type="SUPFAM" id="SSF52172">
    <property type="entry name" value="CheY-like"/>
    <property type="match status" value="1"/>
</dbReference>
<dbReference type="EC" id="2.7.13.3" evidence="3"/>
<dbReference type="PRINTS" id="PR00344">
    <property type="entry name" value="BCTRLSENSOR"/>
</dbReference>
<dbReference type="InterPro" id="IPR049870">
    <property type="entry name" value="BvgS-like_periplasmic1"/>
</dbReference>
<dbReference type="InterPro" id="IPR035965">
    <property type="entry name" value="PAS-like_dom_sf"/>
</dbReference>
<dbReference type="InterPro" id="IPR011006">
    <property type="entry name" value="CheY-like_superfamily"/>
</dbReference>
<keyword evidence="8" id="KW-0812">Transmembrane</keyword>
<dbReference type="InterPro" id="IPR001638">
    <property type="entry name" value="Solute-binding_3/MltF_N"/>
</dbReference>
<evidence type="ECO:0000259" key="19">
    <source>
        <dbReference type="PROSITE" id="PS50110"/>
    </source>
</evidence>
<accession>I4K811</accession>
<evidence type="ECO:0000256" key="17">
    <source>
        <dbReference type="SAM" id="SignalP"/>
    </source>
</evidence>
<keyword evidence="12" id="KW-1133">Transmembrane helix</keyword>
<dbReference type="CDD" id="cd13705">
    <property type="entry name" value="PBP2_BvgS_D1"/>
    <property type="match status" value="1"/>
</dbReference>
<comment type="caution">
    <text evidence="21">The sequence shown here is derived from an EMBL/GenBank/DDBJ whole genome shotgun (WGS) entry which is preliminary data.</text>
</comment>
<dbReference type="Pfam" id="PF02518">
    <property type="entry name" value="HATPase_c"/>
    <property type="match status" value="1"/>
</dbReference>
<dbReference type="InterPro" id="IPR036097">
    <property type="entry name" value="HisK_dim/P_sf"/>
</dbReference>
<keyword evidence="5" id="KW-0997">Cell inner membrane</keyword>
<keyword evidence="10 21" id="KW-0418">Kinase</keyword>
<evidence type="ECO:0000256" key="7">
    <source>
        <dbReference type="ARBA" id="ARBA00022679"/>
    </source>
</evidence>
<dbReference type="SUPFAM" id="SSF55785">
    <property type="entry name" value="PYP-like sensor domain (PAS domain)"/>
    <property type="match status" value="1"/>
</dbReference>
<evidence type="ECO:0000256" key="11">
    <source>
        <dbReference type="ARBA" id="ARBA00022840"/>
    </source>
</evidence>
<comment type="subcellular location">
    <subcellularLocation>
        <location evidence="2">Cell inner membrane</location>
        <topology evidence="2">Multi-pass membrane protein</topology>
    </subcellularLocation>
</comment>
<dbReference type="Gene3D" id="3.30.565.10">
    <property type="entry name" value="Histidine kinase-like ATPase, C-terminal domain"/>
    <property type="match status" value="1"/>
</dbReference>
<dbReference type="Gene3D" id="3.40.50.2300">
    <property type="match status" value="1"/>
</dbReference>
<dbReference type="InterPro" id="IPR003594">
    <property type="entry name" value="HATPase_dom"/>
</dbReference>
<feature type="domain" description="Histidine kinase" evidence="18">
    <location>
        <begin position="718"/>
        <end position="937"/>
    </location>
</feature>
<dbReference type="SUPFAM" id="SSF55874">
    <property type="entry name" value="ATPase domain of HSP90 chaperone/DNA topoisomerase II/histidine kinase"/>
    <property type="match status" value="1"/>
</dbReference>
<evidence type="ECO:0000256" key="15">
    <source>
        <dbReference type="PROSITE-ProRule" id="PRU00110"/>
    </source>
</evidence>
<dbReference type="PATRIC" id="fig|1038924.3.peg.1443"/>
<dbReference type="Pfam" id="PF00512">
    <property type="entry name" value="HisKA"/>
    <property type="match status" value="1"/>
</dbReference>
<evidence type="ECO:0000256" key="13">
    <source>
        <dbReference type="ARBA" id="ARBA00023012"/>
    </source>
</evidence>